<evidence type="ECO:0000256" key="1">
    <source>
        <dbReference type="SAM" id="MobiDB-lite"/>
    </source>
</evidence>
<sequence length="85" mass="9307">MGKGRWELPSILPQPRFADNGMMTLPSDRAAGGDLPLPGYSGRGERDAGGRPQRDRPPAHPEKTYLGRNETLSSQRLALRSRGHS</sequence>
<keyword evidence="3" id="KW-1185">Reference proteome</keyword>
<reference evidence="2" key="1">
    <citation type="submission" date="2022-07" db="EMBL/GenBank/DDBJ databases">
        <title>Complete Genome Sequence of the Radioresistant Bacterium Deinococcus aetherius ST0316, Isolated from the Air Dust collected in Lower Stratosphere above Japan.</title>
        <authorList>
            <person name="Satoh K."/>
            <person name="Hagiwara K."/>
            <person name="Katsumata K."/>
            <person name="Kubo A."/>
            <person name="Yokobori S."/>
            <person name="Yamagishi A."/>
            <person name="Oono Y."/>
            <person name="Narumi I."/>
        </authorList>
    </citation>
    <scope>NUCLEOTIDE SEQUENCE</scope>
    <source>
        <strain evidence="2">ST0316</strain>
    </source>
</reference>
<evidence type="ECO:0000313" key="2">
    <source>
        <dbReference type="EMBL" id="BDP41934.1"/>
    </source>
</evidence>
<feature type="region of interest" description="Disordered" evidence="1">
    <location>
        <begin position="1"/>
        <end position="85"/>
    </location>
</feature>
<dbReference type="EMBL" id="AP026560">
    <property type="protein sequence ID" value="BDP41934.1"/>
    <property type="molecule type" value="Genomic_DNA"/>
</dbReference>
<gene>
    <name evidence="2" type="ORF">DAETH_19030</name>
</gene>
<name>A0ABN6RGZ9_9DEIO</name>
<accession>A0ABN6RGZ9</accession>
<evidence type="ECO:0000313" key="3">
    <source>
        <dbReference type="Proteomes" id="UP001064971"/>
    </source>
</evidence>
<dbReference type="Proteomes" id="UP001064971">
    <property type="component" value="Chromosome"/>
</dbReference>
<organism evidence="2 3">
    <name type="scientific">Deinococcus aetherius</name>
    <dbReference type="NCBI Taxonomy" id="200252"/>
    <lineage>
        <taxon>Bacteria</taxon>
        <taxon>Thermotogati</taxon>
        <taxon>Deinococcota</taxon>
        <taxon>Deinococci</taxon>
        <taxon>Deinococcales</taxon>
        <taxon>Deinococcaceae</taxon>
        <taxon>Deinococcus</taxon>
    </lineage>
</organism>
<proteinExistence type="predicted"/>
<protein>
    <submittedName>
        <fullName evidence="2">Uncharacterized protein</fullName>
    </submittedName>
</protein>
<feature type="compositionally biased region" description="Basic and acidic residues" evidence="1">
    <location>
        <begin position="43"/>
        <end position="65"/>
    </location>
</feature>